<dbReference type="Gene3D" id="3.30.750.24">
    <property type="entry name" value="STAS domain"/>
    <property type="match status" value="1"/>
</dbReference>
<dbReference type="Pfam" id="PF13466">
    <property type="entry name" value="STAS_2"/>
    <property type="match status" value="1"/>
</dbReference>
<evidence type="ECO:0000313" key="2">
    <source>
        <dbReference type="EMBL" id="SBV36121.1"/>
    </source>
</evidence>
<feature type="domain" description="STAS" evidence="1">
    <location>
        <begin position="1"/>
        <end position="102"/>
    </location>
</feature>
<dbReference type="InterPro" id="IPR058548">
    <property type="entry name" value="MlaB-like_STAS"/>
</dbReference>
<name>A0A1Y5Q1K3_9GAMM</name>
<gene>
    <name evidence="2" type="ORF">STPYR_11051</name>
</gene>
<sequence>MSTVALAQDLGIESTSELKQHLSAHLAQAGELRVDAGQVGRIHTAAIQVLCAFVLARRQAGHGTVFDNATPTLRDAARLLGVLQTLGLEATPDTTNSVENAV</sequence>
<organism evidence="2">
    <name type="scientific">uncultured Stenotrophomonas sp</name>
    <dbReference type="NCBI Taxonomy" id="165438"/>
    <lineage>
        <taxon>Bacteria</taxon>
        <taxon>Pseudomonadati</taxon>
        <taxon>Pseudomonadota</taxon>
        <taxon>Gammaproteobacteria</taxon>
        <taxon>Lysobacterales</taxon>
        <taxon>Lysobacteraceae</taxon>
        <taxon>Stenotrophomonas</taxon>
        <taxon>environmental samples</taxon>
    </lineage>
</organism>
<dbReference type="SUPFAM" id="SSF52091">
    <property type="entry name" value="SpoIIaa-like"/>
    <property type="match status" value="1"/>
</dbReference>
<protein>
    <recommendedName>
        <fullName evidence="1">STAS domain-containing protein</fullName>
    </recommendedName>
</protein>
<dbReference type="PROSITE" id="PS50801">
    <property type="entry name" value="STAS"/>
    <property type="match status" value="1"/>
</dbReference>
<accession>A0A1Y5Q1K3</accession>
<evidence type="ECO:0000259" key="1">
    <source>
        <dbReference type="PROSITE" id="PS50801"/>
    </source>
</evidence>
<dbReference type="EMBL" id="FLTS01000001">
    <property type="protein sequence ID" value="SBV36121.1"/>
    <property type="molecule type" value="Genomic_DNA"/>
</dbReference>
<dbReference type="InterPro" id="IPR002645">
    <property type="entry name" value="STAS_dom"/>
</dbReference>
<proteinExistence type="predicted"/>
<dbReference type="AlphaFoldDB" id="A0A1Y5Q1K3"/>
<reference evidence="2" key="1">
    <citation type="submission" date="2016-03" db="EMBL/GenBank/DDBJ databases">
        <authorList>
            <person name="Ploux O."/>
        </authorList>
    </citation>
    <scope>NUCLEOTIDE SEQUENCE</scope>
    <source>
        <strain evidence="2">UC10</strain>
    </source>
</reference>
<dbReference type="InterPro" id="IPR036513">
    <property type="entry name" value="STAS_dom_sf"/>
</dbReference>